<keyword evidence="2" id="KW-1185">Reference proteome</keyword>
<gene>
    <name evidence="1" type="ORF">PEDI_56760</name>
</gene>
<dbReference type="AlphaFoldDB" id="A0AAN5AN40"/>
<proteinExistence type="predicted"/>
<protein>
    <recommendedName>
        <fullName evidence="3">DJ-1/PfpI domain-containing protein</fullName>
    </recommendedName>
</protein>
<organism evidence="1 2">
    <name type="scientific">Persicobacter diffluens</name>
    <dbReference type="NCBI Taxonomy" id="981"/>
    <lineage>
        <taxon>Bacteria</taxon>
        <taxon>Pseudomonadati</taxon>
        <taxon>Bacteroidota</taxon>
        <taxon>Cytophagia</taxon>
        <taxon>Cytophagales</taxon>
        <taxon>Persicobacteraceae</taxon>
        <taxon>Persicobacter</taxon>
    </lineage>
</organism>
<name>A0AAN5AN40_9BACT</name>
<comment type="caution">
    <text evidence="1">The sequence shown here is derived from an EMBL/GenBank/DDBJ whole genome shotgun (WGS) entry which is preliminary data.</text>
</comment>
<evidence type="ECO:0008006" key="3">
    <source>
        <dbReference type="Google" id="ProtNLM"/>
    </source>
</evidence>
<dbReference type="InterPro" id="IPR029062">
    <property type="entry name" value="Class_I_gatase-like"/>
</dbReference>
<dbReference type="Gene3D" id="3.40.50.880">
    <property type="match status" value="1"/>
</dbReference>
<dbReference type="Proteomes" id="UP001310022">
    <property type="component" value="Unassembled WGS sequence"/>
</dbReference>
<dbReference type="SUPFAM" id="SSF52317">
    <property type="entry name" value="Class I glutamine amidotransferase-like"/>
    <property type="match status" value="1"/>
</dbReference>
<dbReference type="EMBL" id="BQKE01000015">
    <property type="protein sequence ID" value="GJM65124.1"/>
    <property type="molecule type" value="Genomic_DNA"/>
</dbReference>
<accession>A0AAN5AN40</accession>
<sequence length="72" mass="7825">MVSAVCHGPAGLINIQLNDGRYLVEGKTISTFTNEEEAEMQLEEVVPFALETALIEKGARIDKAETGRKSFG</sequence>
<evidence type="ECO:0000313" key="2">
    <source>
        <dbReference type="Proteomes" id="UP001310022"/>
    </source>
</evidence>
<evidence type="ECO:0000313" key="1">
    <source>
        <dbReference type="EMBL" id="GJM65124.1"/>
    </source>
</evidence>
<reference evidence="1 2" key="1">
    <citation type="submission" date="2021-12" db="EMBL/GenBank/DDBJ databases">
        <title>Genome sequencing of bacteria with rrn-lacking chromosome and rrn-plasmid.</title>
        <authorList>
            <person name="Anda M."/>
            <person name="Iwasaki W."/>
        </authorList>
    </citation>
    <scope>NUCLEOTIDE SEQUENCE [LARGE SCALE GENOMIC DNA]</scope>
    <source>
        <strain evidence="1 2">NBRC 15940</strain>
    </source>
</reference>